<dbReference type="SUPFAM" id="SSF53756">
    <property type="entry name" value="UDP-Glycosyltransferase/glycogen phosphorylase"/>
    <property type="match status" value="1"/>
</dbReference>
<keyword evidence="1 4" id="KW-0413">Isomerase</keyword>
<dbReference type="PANTHER" id="PTHR43174:SF2">
    <property type="entry name" value="UDP-N-ACETYLGLUCOSAMINE 2-EPIMERASE"/>
    <property type="match status" value="1"/>
</dbReference>
<dbReference type="EC" id="5.1.3.14" evidence="3"/>
<keyword evidence="7" id="KW-1185">Reference proteome</keyword>
<comment type="similarity">
    <text evidence="2 4">Belongs to the UDP-N-acetylglucosamine 2-epimerase family.</text>
</comment>
<dbReference type="CDD" id="cd03786">
    <property type="entry name" value="GTB_UDP-GlcNAc_2-Epimerase"/>
    <property type="match status" value="1"/>
</dbReference>
<dbReference type="Proteomes" id="UP001549773">
    <property type="component" value="Unassembled WGS sequence"/>
</dbReference>
<evidence type="ECO:0000256" key="1">
    <source>
        <dbReference type="ARBA" id="ARBA00023235"/>
    </source>
</evidence>
<evidence type="ECO:0000256" key="4">
    <source>
        <dbReference type="RuleBase" id="RU003513"/>
    </source>
</evidence>
<evidence type="ECO:0000259" key="5">
    <source>
        <dbReference type="Pfam" id="PF02350"/>
    </source>
</evidence>
<dbReference type="GO" id="GO:0008761">
    <property type="term" value="F:UDP-N-acetylglucosamine 2-epimerase activity"/>
    <property type="evidence" value="ECO:0007669"/>
    <property type="project" value="UniProtKB-EC"/>
</dbReference>
<evidence type="ECO:0000256" key="3">
    <source>
        <dbReference type="ARBA" id="ARBA00038858"/>
    </source>
</evidence>
<dbReference type="Pfam" id="PF02350">
    <property type="entry name" value="Epimerase_2"/>
    <property type="match status" value="1"/>
</dbReference>
<comment type="caution">
    <text evidence="6">The sequence shown here is derived from an EMBL/GenBank/DDBJ whole genome shotgun (WGS) entry which is preliminary data.</text>
</comment>
<reference evidence="6 7" key="1">
    <citation type="submission" date="2024-07" db="EMBL/GenBank/DDBJ databases">
        <title>The genome sequence of type strain Sediminicola luteus GDMCC 1.2596T.</title>
        <authorList>
            <person name="Liu Y."/>
        </authorList>
    </citation>
    <scope>NUCLEOTIDE SEQUENCE [LARGE SCALE GENOMIC DNA]</scope>
    <source>
        <strain evidence="6 7">GDMCC 1.2596</strain>
    </source>
</reference>
<evidence type="ECO:0000313" key="6">
    <source>
        <dbReference type="EMBL" id="MET7028785.1"/>
    </source>
</evidence>
<name>A0ABV2TWC0_9FLAO</name>
<dbReference type="EMBL" id="JBEWYP010000002">
    <property type="protein sequence ID" value="MET7028785.1"/>
    <property type="molecule type" value="Genomic_DNA"/>
</dbReference>
<feature type="domain" description="UDP-N-acetylglucosamine 2-epimerase" evidence="5">
    <location>
        <begin position="30"/>
        <end position="372"/>
    </location>
</feature>
<organism evidence="6 7">
    <name type="scientific">Sediminicola luteus</name>
    <dbReference type="NCBI Taxonomy" id="319238"/>
    <lineage>
        <taxon>Bacteria</taxon>
        <taxon>Pseudomonadati</taxon>
        <taxon>Bacteroidota</taxon>
        <taxon>Flavobacteriia</taxon>
        <taxon>Flavobacteriales</taxon>
        <taxon>Flavobacteriaceae</taxon>
        <taxon>Sediminicola</taxon>
    </lineage>
</organism>
<accession>A0ABV2TWC0</accession>
<dbReference type="InterPro" id="IPR003331">
    <property type="entry name" value="UDP_GlcNAc_Epimerase_2_dom"/>
</dbReference>
<evidence type="ECO:0000313" key="7">
    <source>
        <dbReference type="Proteomes" id="UP001549773"/>
    </source>
</evidence>
<sequence length="379" mass="42512">MKIKNLIIFGTRPEAIKMAPLVKDFQKHFDQFDTKVCITAQHREMLDQVLEFFEITPDFDLDLMKPNQNLYTLTAEIITNLKPVLEKFQPDYVFVHGDTTTTMAASLAAFYAGAKICHIEAGLRTFNMHSPFPEEMNRSVTGVVSNLHFAPTTTSRDNLLRENKKEESIIVTGNTIIDALLFSVKKVNSNDFIDAEVVKLKTILDPNKRLILVTGHRRENHGQGFINICEALKAIALDNPGTQIIYPVHLNPNVQKPVYEILGNIENISLIAPLSYPAFVWLMEKSYLIITDSGGVQEEAPSLGKPVLVMRDTTERPEAVDAGTVLLVGTDKEKIITETTRLLNDAQAYEQMGKLHNPYGDGEACSRVIDYILKLNNKP</sequence>
<gene>
    <name evidence="6" type="primary">wecB</name>
    <name evidence="6" type="ORF">ABXZ32_05240</name>
</gene>
<dbReference type="PANTHER" id="PTHR43174">
    <property type="entry name" value="UDP-N-ACETYLGLUCOSAMINE 2-EPIMERASE"/>
    <property type="match status" value="1"/>
</dbReference>
<dbReference type="InterPro" id="IPR029767">
    <property type="entry name" value="WecB-like"/>
</dbReference>
<dbReference type="RefSeq" id="WP_354617617.1">
    <property type="nucleotide sequence ID" value="NZ_JBEWYP010000002.1"/>
</dbReference>
<proteinExistence type="inferred from homology"/>
<protein>
    <recommendedName>
        <fullName evidence="3">UDP-N-acetylglucosamine 2-epimerase (non-hydrolyzing)</fullName>
        <ecNumber evidence="3">5.1.3.14</ecNumber>
    </recommendedName>
</protein>
<dbReference type="Gene3D" id="3.40.50.2000">
    <property type="entry name" value="Glycogen Phosphorylase B"/>
    <property type="match status" value="2"/>
</dbReference>
<dbReference type="NCBIfam" id="TIGR00236">
    <property type="entry name" value="wecB"/>
    <property type="match status" value="1"/>
</dbReference>
<evidence type="ECO:0000256" key="2">
    <source>
        <dbReference type="ARBA" id="ARBA00038209"/>
    </source>
</evidence>